<dbReference type="KEGG" id="cre:CHLRE_17g711457v5"/>
<name>A0A2K3CPP2_CHLRE</name>
<feature type="compositionally biased region" description="Low complexity" evidence="1">
    <location>
        <begin position="920"/>
        <end position="932"/>
    </location>
</feature>
<dbReference type="Gramene" id="PNW70236">
    <property type="protein sequence ID" value="PNW70236"/>
    <property type="gene ID" value="CHLRE_17g711457v5"/>
</dbReference>
<dbReference type="OrthoDB" id="552677at2759"/>
<feature type="region of interest" description="Disordered" evidence="1">
    <location>
        <begin position="426"/>
        <end position="446"/>
    </location>
</feature>
<feature type="compositionally biased region" description="Gly residues" evidence="1">
    <location>
        <begin position="1079"/>
        <end position="1088"/>
    </location>
</feature>
<dbReference type="EMBL" id="CM008978">
    <property type="protein sequence ID" value="PNW70236.1"/>
    <property type="molecule type" value="Genomic_DNA"/>
</dbReference>
<dbReference type="PANTHER" id="PTHR40903:SF1">
    <property type="entry name" value="HYPHALLY REGULATED CELL WALL PROTEIN 3"/>
    <property type="match status" value="1"/>
</dbReference>
<evidence type="ECO:0000313" key="2">
    <source>
        <dbReference type="EMBL" id="PNW70236.1"/>
    </source>
</evidence>
<feature type="region of interest" description="Disordered" evidence="1">
    <location>
        <begin position="746"/>
        <end position="817"/>
    </location>
</feature>
<feature type="region of interest" description="Disordered" evidence="1">
    <location>
        <begin position="916"/>
        <end position="944"/>
    </location>
</feature>
<feature type="region of interest" description="Disordered" evidence="1">
    <location>
        <begin position="157"/>
        <end position="208"/>
    </location>
</feature>
<sequence length="1215" mass="123175">MESNIMKLTDGAFSLSAARELASKLAGFANESSSPPQRDAVLASVDLFQEQLNKLEALRNRQDALAVELSLNGAETTSSEAAAGTALASPGPAEAQTQKDAADAAASAMPDVFSVSDQVLDREHVRALAWAAACPQEAVRKEARAFTKAISDRLSLASKRTKGPERDRAPMLAGGHGGDVRAGGAPAPFNPAAAARPGHGMHAGAAAGAGPGAAAVAHAASGGPGAGRWGTDAGGAAGGSWFVFDDAEEAARAAQLAKIGSLLLPDTGGIAGVPISVVNIFQQQMAACGDWRVRRAALEALRRTALDVLWRLLQNSRVLDCLAAWLQDALWDGQATMLRLLLDVMAGLPMRRDLLKGSKLEAVLEGLSAPLGWELKGLKAGGVTGAAAAAEEPGSVVGLQRRFGGAAAAVLGEWRKDPDAATILRRSGSTAVPDAPPGAPVPGSRLLGAAAPAELQRLSKRPMPLAGTTAAAAAAAAGAGGGLGPVPGLGAAGSRLLAPGDTRGGPRQRTVQELPLPPLAAAAGAGGGGGALRRAAGGVGVGVSGPAVKDMTAKLGETGRVDTDVVLGFRSRVGDGAVRRSQISMGQPRAGAGAGAVGGAAGTGRLGGGGGMGALGSGTSSGSLDGVALPGVLSGLTLPAGLGAVLGGESGGGGGGGEVDEQELNAAAVARLRAEREAQRQVAALVAEARRQVEVAVAEKAFRERAESHRLAVSRRAAEELQKTQEKQQAAAKAVADMRETVAWGSGPPLLVMTSTPEPAKGEESVDKTERTRVRRQTTKVVYRTRDLVPDTPGEPKDSGGGKDGGGSSPAAKASAAVGARPFPWLPVAEAGDTDGRMDWWRQNLVLWELGVRLADYVLPPALLHKHLGLDAELLPPQYAGPPAPPPLAMLRQLQATAAVAAPQPTANAVAAAPLPPSAALPDAPRRAASPDGWRGGRPAAAAAAAGDLAHNNHNHYHHQQQQQQQPVLSAAYGQGVGGGGAAVVLLPLGPQGSHAPLHSGRAGGAPAYVDHGPPPQYAAPQERLPQPPPAAAAHSPYASHGYSVEAPAPPQQQQYHSRYEPSPAQQPHPSSRPYDYDYGGGGGGGYSVNGNGYPAPRERGGGGYAHSPPPPALTPAHGYPPPLASQPPPQTHVRMDSHLRAAPPPPQHQPHHQGYYDAYDDRYGGGGSAERYDRGGEYRGAGRPPPPADAGWGAYQGRPGGGGGGGYGRGGYRR</sequence>
<dbReference type="STRING" id="3055.A0A2K3CPP2"/>
<gene>
    <name evidence="2" type="ORF">CHLRE_17g711457v5</name>
</gene>
<keyword evidence="3" id="KW-1185">Reference proteome</keyword>
<feature type="region of interest" description="Disordered" evidence="1">
    <location>
        <begin position="81"/>
        <end position="103"/>
    </location>
</feature>
<reference evidence="2 3" key="1">
    <citation type="journal article" date="2007" name="Science">
        <title>The Chlamydomonas genome reveals the evolution of key animal and plant functions.</title>
        <authorList>
            <person name="Merchant S.S."/>
            <person name="Prochnik S.E."/>
            <person name="Vallon O."/>
            <person name="Harris E.H."/>
            <person name="Karpowicz S.J."/>
            <person name="Witman G.B."/>
            <person name="Terry A."/>
            <person name="Salamov A."/>
            <person name="Fritz-Laylin L.K."/>
            <person name="Marechal-Drouard L."/>
            <person name="Marshall W.F."/>
            <person name="Qu L.H."/>
            <person name="Nelson D.R."/>
            <person name="Sanderfoot A.A."/>
            <person name="Spalding M.H."/>
            <person name="Kapitonov V.V."/>
            <person name="Ren Q."/>
            <person name="Ferris P."/>
            <person name="Lindquist E."/>
            <person name="Shapiro H."/>
            <person name="Lucas S.M."/>
            <person name="Grimwood J."/>
            <person name="Schmutz J."/>
            <person name="Cardol P."/>
            <person name="Cerutti H."/>
            <person name="Chanfreau G."/>
            <person name="Chen C.L."/>
            <person name="Cognat V."/>
            <person name="Croft M.T."/>
            <person name="Dent R."/>
            <person name="Dutcher S."/>
            <person name="Fernandez E."/>
            <person name="Fukuzawa H."/>
            <person name="Gonzalez-Ballester D."/>
            <person name="Gonzalez-Halphen D."/>
            <person name="Hallmann A."/>
            <person name="Hanikenne M."/>
            <person name="Hippler M."/>
            <person name="Inwood W."/>
            <person name="Jabbari K."/>
            <person name="Kalanon M."/>
            <person name="Kuras R."/>
            <person name="Lefebvre P.A."/>
            <person name="Lemaire S.D."/>
            <person name="Lobanov A.V."/>
            <person name="Lohr M."/>
            <person name="Manuell A."/>
            <person name="Meier I."/>
            <person name="Mets L."/>
            <person name="Mittag M."/>
            <person name="Mittelmeier T."/>
            <person name="Moroney J.V."/>
            <person name="Moseley J."/>
            <person name="Napoli C."/>
            <person name="Nedelcu A.M."/>
            <person name="Niyogi K."/>
            <person name="Novoselov S.V."/>
            <person name="Paulsen I.T."/>
            <person name="Pazour G."/>
            <person name="Purton S."/>
            <person name="Ral J.P."/>
            <person name="Riano-Pachon D.M."/>
            <person name="Riekhof W."/>
            <person name="Rymarquis L."/>
            <person name="Schroda M."/>
            <person name="Stern D."/>
            <person name="Umen J."/>
            <person name="Willows R."/>
            <person name="Wilson N."/>
            <person name="Zimmer S.L."/>
            <person name="Allmer J."/>
            <person name="Balk J."/>
            <person name="Bisova K."/>
            <person name="Chen C.J."/>
            <person name="Elias M."/>
            <person name="Gendler K."/>
            <person name="Hauser C."/>
            <person name="Lamb M.R."/>
            <person name="Ledford H."/>
            <person name="Long J.C."/>
            <person name="Minagawa J."/>
            <person name="Page M.D."/>
            <person name="Pan J."/>
            <person name="Pootakham W."/>
            <person name="Roje S."/>
            <person name="Rose A."/>
            <person name="Stahlberg E."/>
            <person name="Terauchi A.M."/>
            <person name="Yang P."/>
            <person name="Ball S."/>
            <person name="Bowler C."/>
            <person name="Dieckmann C.L."/>
            <person name="Gladyshev V.N."/>
            <person name="Green P."/>
            <person name="Jorgensen R."/>
            <person name="Mayfield S."/>
            <person name="Mueller-Roeber B."/>
            <person name="Rajamani S."/>
            <person name="Sayre R.T."/>
            <person name="Brokstein P."/>
            <person name="Dubchak I."/>
            <person name="Goodstein D."/>
            <person name="Hornick L."/>
            <person name="Huang Y.W."/>
            <person name="Jhaveri J."/>
            <person name="Luo Y."/>
            <person name="Martinez D."/>
            <person name="Ngau W.C."/>
            <person name="Otillar B."/>
            <person name="Poliakov A."/>
            <person name="Porter A."/>
            <person name="Szajkowski L."/>
            <person name="Werner G."/>
            <person name="Zhou K."/>
            <person name="Grigoriev I.V."/>
            <person name="Rokhsar D.S."/>
            <person name="Grossman A.R."/>
        </authorList>
    </citation>
    <scope>NUCLEOTIDE SEQUENCE [LARGE SCALE GENOMIC DNA]</scope>
    <source>
        <strain evidence="3">CC-503</strain>
    </source>
</reference>
<dbReference type="AlphaFoldDB" id="A0A2K3CPP2"/>
<organism evidence="2 3">
    <name type="scientific">Chlamydomonas reinhardtii</name>
    <name type="common">Chlamydomonas smithii</name>
    <dbReference type="NCBI Taxonomy" id="3055"/>
    <lineage>
        <taxon>Eukaryota</taxon>
        <taxon>Viridiplantae</taxon>
        <taxon>Chlorophyta</taxon>
        <taxon>core chlorophytes</taxon>
        <taxon>Chlorophyceae</taxon>
        <taxon>CS clade</taxon>
        <taxon>Chlamydomonadales</taxon>
        <taxon>Chlamydomonadaceae</taxon>
        <taxon>Chlamydomonas</taxon>
    </lineage>
</organism>
<dbReference type="Proteomes" id="UP000006906">
    <property type="component" value="Chromosome 17"/>
</dbReference>
<dbReference type="RefSeq" id="XP_042914547.1">
    <property type="nucleotide sequence ID" value="XM_043072088.1"/>
</dbReference>
<evidence type="ECO:0000313" key="3">
    <source>
        <dbReference type="Proteomes" id="UP000006906"/>
    </source>
</evidence>
<feature type="compositionally biased region" description="Pro residues" evidence="1">
    <location>
        <begin position="1108"/>
        <end position="1131"/>
    </location>
</feature>
<dbReference type="InParanoid" id="A0A2K3CPP2"/>
<feature type="region of interest" description="Disordered" evidence="1">
    <location>
        <begin position="996"/>
        <end position="1215"/>
    </location>
</feature>
<evidence type="ECO:0000256" key="1">
    <source>
        <dbReference type="SAM" id="MobiDB-lite"/>
    </source>
</evidence>
<dbReference type="GeneID" id="66056957"/>
<feature type="compositionally biased region" description="Basic and acidic residues" evidence="1">
    <location>
        <begin position="760"/>
        <end position="772"/>
    </location>
</feature>
<proteinExistence type="predicted"/>
<accession>A0A2K3CPP2</accession>
<feature type="compositionally biased region" description="Basic and acidic residues" evidence="1">
    <location>
        <begin position="784"/>
        <end position="801"/>
    </location>
</feature>
<feature type="compositionally biased region" description="Low complexity" evidence="1">
    <location>
        <begin position="182"/>
        <end position="208"/>
    </location>
</feature>
<feature type="compositionally biased region" description="Gly residues" evidence="1">
    <location>
        <begin position="1199"/>
        <end position="1215"/>
    </location>
</feature>
<dbReference type="PANTHER" id="PTHR40903">
    <property type="entry name" value="GLYCINE-RICH CELL WALL STRUCTURAL PROTEIN 1-LIKE"/>
    <property type="match status" value="1"/>
</dbReference>
<protein>
    <submittedName>
        <fullName evidence="2">Uncharacterized protein</fullName>
    </submittedName>
</protein>